<comment type="caution">
    <text evidence="2">The sequence shown here is derived from an EMBL/GenBank/DDBJ whole genome shotgun (WGS) entry which is preliminary data.</text>
</comment>
<dbReference type="InterPro" id="IPR013766">
    <property type="entry name" value="Thioredoxin_domain"/>
</dbReference>
<dbReference type="EMBL" id="SMGG01000007">
    <property type="protein sequence ID" value="TCK58437.1"/>
    <property type="molecule type" value="Genomic_DNA"/>
</dbReference>
<evidence type="ECO:0000313" key="3">
    <source>
        <dbReference type="Proteomes" id="UP000294614"/>
    </source>
</evidence>
<proteinExistence type="predicted"/>
<evidence type="ECO:0000313" key="2">
    <source>
        <dbReference type="EMBL" id="TCK58437.1"/>
    </source>
</evidence>
<dbReference type="Pfam" id="PF13728">
    <property type="entry name" value="TraF"/>
    <property type="match status" value="1"/>
</dbReference>
<name>A0A4R1K3H2_9BACT</name>
<reference evidence="2 3" key="1">
    <citation type="submission" date="2019-03" db="EMBL/GenBank/DDBJ databases">
        <title>Genomic Encyclopedia of Type Strains, Phase IV (KMG-IV): sequencing the most valuable type-strain genomes for metagenomic binning, comparative biology and taxonomic classification.</title>
        <authorList>
            <person name="Goeker M."/>
        </authorList>
    </citation>
    <scope>NUCLEOTIDE SEQUENCE [LARGE SCALE GENOMIC DNA]</scope>
    <source>
        <strain evidence="2 3">DSM 24984</strain>
    </source>
</reference>
<dbReference type="AlphaFoldDB" id="A0A4R1K3H2"/>
<dbReference type="RefSeq" id="WP_222426174.1">
    <property type="nucleotide sequence ID" value="NZ_VISF01000001.1"/>
</dbReference>
<dbReference type="Proteomes" id="UP000294614">
    <property type="component" value="Unassembled WGS sequence"/>
</dbReference>
<dbReference type="Gene3D" id="3.40.30.10">
    <property type="entry name" value="Glutaredoxin"/>
    <property type="match status" value="1"/>
</dbReference>
<dbReference type="PROSITE" id="PS51352">
    <property type="entry name" value="THIOREDOXIN_2"/>
    <property type="match status" value="1"/>
</dbReference>
<dbReference type="InterPro" id="IPR039555">
    <property type="entry name" value="TraF/TrbB"/>
</dbReference>
<dbReference type="CDD" id="cd02947">
    <property type="entry name" value="TRX_family"/>
    <property type="match status" value="1"/>
</dbReference>
<sequence>MLLVFKAGADQIHKAEKREFYYDRERGWYFYEVDPKKEEKAEDKKESEIVHSKPVIDWKAVQTMHPTDFNKLIEDVKDYAIMYPSEANVRDFYKLQSIALDRSRAFMETSMSVVQSDPDLSRESRYPASKVGQDEYFREKRERIDRVLRENADNYALLYFYSPECGYCAKQAPILQSFIDDTGWTVKPVDISTDSNAVARFNIQSTPSLVLIQKGTKDWKLISSGLLPLPDIKERVFRVIGK</sequence>
<accession>A0A4R1K3H2</accession>
<evidence type="ECO:0000259" key="1">
    <source>
        <dbReference type="PROSITE" id="PS51352"/>
    </source>
</evidence>
<organism evidence="2 3">
    <name type="scientific">Seleniivibrio woodruffii</name>
    <dbReference type="NCBI Taxonomy" id="1078050"/>
    <lineage>
        <taxon>Bacteria</taxon>
        <taxon>Pseudomonadati</taxon>
        <taxon>Deferribacterota</taxon>
        <taxon>Deferribacteres</taxon>
        <taxon>Deferribacterales</taxon>
        <taxon>Geovibrionaceae</taxon>
        <taxon>Seleniivibrio</taxon>
    </lineage>
</organism>
<protein>
    <submittedName>
        <fullName evidence="2">Conjugal transfer pilus assembly protein TraF</fullName>
    </submittedName>
</protein>
<keyword evidence="3" id="KW-1185">Reference proteome</keyword>
<gene>
    <name evidence="2" type="ORF">C8D98_2639</name>
</gene>
<dbReference type="InterPro" id="IPR036249">
    <property type="entry name" value="Thioredoxin-like_sf"/>
</dbReference>
<dbReference type="SUPFAM" id="SSF52833">
    <property type="entry name" value="Thioredoxin-like"/>
    <property type="match status" value="1"/>
</dbReference>
<feature type="domain" description="Thioredoxin" evidence="1">
    <location>
        <begin position="111"/>
        <end position="241"/>
    </location>
</feature>